<dbReference type="OrthoDB" id="19711at2759"/>
<dbReference type="InterPro" id="IPR036047">
    <property type="entry name" value="F-box-like_dom_sf"/>
</dbReference>
<accession>A0A448WXK1</accession>
<evidence type="ECO:0008006" key="3">
    <source>
        <dbReference type="Google" id="ProtNLM"/>
    </source>
</evidence>
<evidence type="ECO:0000313" key="1">
    <source>
        <dbReference type="EMBL" id="VEL22705.1"/>
    </source>
</evidence>
<keyword evidence="2" id="KW-1185">Reference proteome</keyword>
<comment type="caution">
    <text evidence="1">The sequence shown here is derived from an EMBL/GenBank/DDBJ whole genome shotgun (WGS) entry which is preliminary data.</text>
</comment>
<dbReference type="EMBL" id="CAAALY010057976">
    <property type="protein sequence ID" value="VEL22705.1"/>
    <property type="molecule type" value="Genomic_DNA"/>
</dbReference>
<protein>
    <recommendedName>
        <fullName evidence="3">F-box domain-containing protein</fullName>
    </recommendedName>
</protein>
<dbReference type="AlphaFoldDB" id="A0A448WXK1"/>
<evidence type="ECO:0000313" key="2">
    <source>
        <dbReference type="Proteomes" id="UP000784294"/>
    </source>
</evidence>
<dbReference type="Proteomes" id="UP000784294">
    <property type="component" value="Unassembled WGS sequence"/>
</dbReference>
<organism evidence="1 2">
    <name type="scientific">Protopolystoma xenopodis</name>
    <dbReference type="NCBI Taxonomy" id="117903"/>
    <lineage>
        <taxon>Eukaryota</taxon>
        <taxon>Metazoa</taxon>
        <taxon>Spiralia</taxon>
        <taxon>Lophotrochozoa</taxon>
        <taxon>Platyhelminthes</taxon>
        <taxon>Monogenea</taxon>
        <taxon>Polyopisthocotylea</taxon>
        <taxon>Polystomatidea</taxon>
        <taxon>Polystomatidae</taxon>
        <taxon>Protopolystoma</taxon>
    </lineage>
</organism>
<dbReference type="SUPFAM" id="SSF81383">
    <property type="entry name" value="F-box domain"/>
    <property type="match status" value="1"/>
</dbReference>
<reference evidence="1" key="1">
    <citation type="submission" date="2018-11" db="EMBL/GenBank/DDBJ databases">
        <authorList>
            <consortium name="Pathogen Informatics"/>
        </authorList>
    </citation>
    <scope>NUCLEOTIDE SEQUENCE</scope>
</reference>
<name>A0A448WXK1_9PLAT</name>
<proteinExistence type="predicted"/>
<sequence length="127" mass="14652">MEFWRTESLVSASLVSRAWLHASRHPELYRRLCLLPKWCLPRGPQAFPRRVSLPFTTNTEHTSAITVSSHLHPLQLQYQRLFSVGENKQLPNSSPIRYSEASKEHSLASDYGMNVLSVHFVKLSLFF</sequence>
<gene>
    <name evidence="1" type="ORF">PXEA_LOCUS16145</name>
</gene>